<sequence length="54" mass="6056">MAGAPFVFAVSIFPYDGTIMLLFMVFYSNHKYVTAALARHKGINGEMQSEGNRR</sequence>
<organism evidence="2 3">
    <name type="scientific">Desulfosporosinus metallidurans</name>
    <dbReference type="NCBI Taxonomy" id="1888891"/>
    <lineage>
        <taxon>Bacteria</taxon>
        <taxon>Bacillati</taxon>
        <taxon>Bacillota</taxon>
        <taxon>Clostridia</taxon>
        <taxon>Eubacteriales</taxon>
        <taxon>Desulfitobacteriaceae</taxon>
        <taxon>Desulfosporosinus</taxon>
    </lineage>
</organism>
<evidence type="ECO:0000313" key="3">
    <source>
        <dbReference type="Proteomes" id="UP000186102"/>
    </source>
</evidence>
<dbReference type="EMBL" id="MLBF01000020">
    <property type="protein sequence ID" value="OLN31207.1"/>
    <property type="molecule type" value="Genomic_DNA"/>
</dbReference>
<evidence type="ECO:0000313" key="2">
    <source>
        <dbReference type="EMBL" id="OLN31207.1"/>
    </source>
</evidence>
<gene>
    <name evidence="2" type="ORF">DSOL_2817</name>
</gene>
<proteinExistence type="predicted"/>
<keyword evidence="1" id="KW-1133">Transmembrane helix</keyword>
<name>A0A1Q8QV50_9FIRM</name>
<protein>
    <submittedName>
        <fullName evidence="2">Uncharacterized protein</fullName>
    </submittedName>
</protein>
<dbReference type="AlphaFoldDB" id="A0A1Q8QV50"/>
<keyword evidence="1" id="KW-0472">Membrane</keyword>
<dbReference type="Proteomes" id="UP000186102">
    <property type="component" value="Unassembled WGS sequence"/>
</dbReference>
<keyword evidence="1" id="KW-0812">Transmembrane</keyword>
<keyword evidence="3" id="KW-1185">Reference proteome</keyword>
<comment type="caution">
    <text evidence="2">The sequence shown here is derived from an EMBL/GenBank/DDBJ whole genome shotgun (WGS) entry which is preliminary data.</text>
</comment>
<feature type="transmembrane region" description="Helical" evidence="1">
    <location>
        <begin position="6"/>
        <end position="27"/>
    </location>
</feature>
<dbReference type="STRING" id="1888891.DSOL_2817"/>
<accession>A0A1Q8QV50</accession>
<reference evidence="2 3" key="1">
    <citation type="submission" date="2016-09" db="EMBL/GenBank/DDBJ databases">
        <title>Complete genome of Desulfosporosinus sp. OL.</title>
        <authorList>
            <person name="Mardanov A."/>
            <person name="Beletsky A."/>
            <person name="Panova A."/>
            <person name="Karnachuk O."/>
            <person name="Ravin N."/>
        </authorList>
    </citation>
    <scope>NUCLEOTIDE SEQUENCE [LARGE SCALE GENOMIC DNA]</scope>
    <source>
        <strain evidence="2 3">OL</strain>
    </source>
</reference>
<evidence type="ECO:0000256" key="1">
    <source>
        <dbReference type="SAM" id="Phobius"/>
    </source>
</evidence>